<feature type="compositionally biased region" description="Basic residues" evidence="1">
    <location>
        <begin position="376"/>
        <end position="392"/>
    </location>
</feature>
<keyword evidence="3" id="KW-1185">Reference proteome</keyword>
<evidence type="ECO:0000256" key="1">
    <source>
        <dbReference type="SAM" id="MobiDB-lite"/>
    </source>
</evidence>
<feature type="region of interest" description="Disordered" evidence="1">
    <location>
        <begin position="48"/>
        <end position="91"/>
    </location>
</feature>
<dbReference type="HOGENOM" id="CLU_035335_0_0_1"/>
<feature type="compositionally biased region" description="Low complexity" evidence="1">
    <location>
        <begin position="361"/>
        <end position="372"/>
    </location>
</feature>
<dbReference type="STRING" id="1442368.A0A0D2GC04"/>
<sequence>MPTTQGFEFLVEGVDGTPFATYGTRSLGRSIVSTKIQAKTGVSFQIRVKPQNPFPTPNDAPLGQSRYNLRPSTRRAELTNGRSVGNLESPGASANPKASFLYVAFVYIDGNKKAECSNVVVVNPESRKYSEKGCLLPGRYSLLDDTATQNRSDQGERAHMSICPWVFTERGIDVLMSRMNISTADPDIPATAMEQELVDLTHAMDKDKLGEAAQFKRGEIEVKILRVLEDYVVGSELYWKRENQETPKDDDGQTHDVTVDRGQEQQIHMHSVKYRRYRRDEAFWCKAVFQYMDIAKLVNLGLCNPHGGLVERPQGNTIGRSLQSLSSRHHQLMPGQLKRTRGGGQESGKHGESELDRFSSSEDSASTTTSDSDVPHRKRRGPMRRRGAKASNKKMTMGETRRGTARASAGIQGPGVGAANRQLQFEKAAGGQD</sequence>
<gene>
    <name evidence="2" type="ORF">Z517_11061</name>
</gene>
<evidence type="ECO:0000313" key="2">
    <source>
        <dbReference type="EMBL" id="KIW76315.1"/>
    </source>
</evidence>
<dbReference type="Proteomes" id="UP000053029">
    <property type="component" value="Unassembled WGS sequence"/>
</dbReference>
<name>A0A0D2GC04_9EURO</name>
<accession>A0A0D2GC04</accession>
<reference evidence="2 3" key="1">
    <citation type="submission" date="2015-01" db="EMBL/GenBank/DDBJ databases">
        <title>The Genome Sequence of Fonsecaea pedrosoi CBS 271.37.</title>
        <authorList>
            <consortium name="The Broad Institute Genomics Platform"/>
            <person name="Cuomo C."/>
            <person name="de Hoog S."/>
            <person name="Gorbushina A."/>
            <person name="Stielow B."/>
            <person name="Teixiera M."/>
            <person name="Abouelleil A."/>
            <person name="Chapman S.B."/>
            <person name="Priest M."/>
            <person name="Young S.K."/>
            <person name="Wortman J."/>
            <person name="Nusbaum C."/>
            <person name="Birren B."/>
        </authorList>
    </citation>
    <scope>NUCLEOTIDE SEQUENCE [LARGE SCALE GENOMIC DNA]</scope>
    <source>
        <strain evidence="2 3">CBS 271.37</strain>
    </source>
</reference>
<evidence type="ECO:0000313" key="3">
    <source>
        <dbReference type="Proteomes" id="UP000053029"/>
    </source>
</evidence>
<protein>
    <submittedName>
        <fullName evidence="2">Unplaced genomic scaffold supercont1.7, whole genome shotgun sequence</fullName>
    </submittedName>
</protein>
<dbReference type="OrthoDB" id="4144012at2759"/>
<dbReference type="EMBL" id="KN846975">
    <property type="protein sequence ID" value="KIW76315.1"/>
    <property type="molecule type" value="Genomic_DNA"/>
</dbReference>
<dbReference type="GeneID" id="25310551"/>
<dbReference type="VEuPathDB" id="FungiDB:Z517_11061"/>
<organism evidence="2 3">
    <name type="scientific">Fonsecaea pedrosoi CBS 271.37</name>
    <dbReference type="NCBI Taxonomy" id="1442368"/>
    <lineage>
        <taxon>Eukaryota</taxon>
        <taxon>Fungi</taxon>
        <taxon>Dikarya</taxon>
        <taxon>Ascomycota</taxon>
        <taxon>Pezizomycotina</taxon>
        <taxon>Eurotiomycetes</taxon>
        <taxon>Chaetothyriomycetidae</taxon>
        <taxon>Chaetothyriales</taxon>
        <taxon>Herpotrichiellaceae</taxon>
        <taxon>Fonsecaea</taxon>
    </lineage>
</organism>
<dbReference type="AlphaFoldDB" id="A0A0D2GC04"/>
<proteinExistence type="predicted"/>
<feature type="compositionally biased region" description="Basic and acidic residues" evidence="1">
    <location>
        <begin position="347"/>
        <end position="360"/>
    </location>
</feature>
<feature type="region of interest" description="Disordered" evidence="1">
    <location>
        <begin position="327"/>
        <end position="418"/>
    </location>
</feature>
<dbReference type="RefSeq" id="XP_013280123.1">
    <property type="nucleotide sequence ID" value="XM_013424669.1"/>
</dbReference>